<feature type="signal peptide" evidence="10">
    <location>
        <begin position="1"/>
        <end position="24"/>
    </location>
</feature>
<dbReference type="InterPro" id="IPR019609">
    <property type="entry name" value="Variant_surf_glycoprt_trypan_C"/>
</dbReference>
<proteinExistence type="predicted"/>
<accession>A0A1J0R9J5</accession>
<keyword evidence="4" id="KW-0336">GPI-anchor</keyword>
<evidence type="ECO:0000259" key="12">
    <source>
        <dbReference type="Pfam" id="PF13206"/>
    </source>
</evidence>
<evidence type="ECO:0000256" key="9">
    <source>
        <dbReference type="SAM" id="MobiDB-lite"/>
    </source>
</evidence>
<comment type="function">
    <text evidence="1">VSG forms a coat on the surface of the parasite. The trypanosome evades the immune response of the host by expressing a series of antigenically distinct VSGs from an estimated 1000 VSG genes.</text>
</comment>
<keyword evidence="7" id="KW-0325">Glycoprotein</keyword>
<dbReference type="InterPro" id="IPR025932">
    <property type="entry name" value="Trypano_VSG_B_N_dom"/>
</dbReference>
<feature type="compositionally biased region" description="Polar residues" evidence="9">
    <location>
        <begin position="204"/>
        <end position="214"/>
    </location>
</feature>
<evidence type="ECO:0000259" key="11">
    <source>
        <dbReference type="Pfam" id="PF10659"/>
    </source>
</evidence>
<dbReference type="VEuPathDB" id="TriTrypDB:Tb927.8.130"/>
<evidence type="ECO:0000313" key="13">
    <source>
        <dbReference type="EMBL" id="APD74589.1"/>
    </source>
</evidence>
<feature type="region of interest" description="Disordered" evidence="9">
    <location>
        <begin position="442"/>
        <end position="479"/>
    </location>
</feature>
<dbReference type="GO" id="GO:0098552">
    <property type="term" value="C:side of membrane"/>
    <property type="evidence" value="ECO:0007669"/>
    <property type="project" value="UniProtKB-KW"/>
</dbReference>
<feature type="domain" description="Trypanosome variant surface glycoprotein B-type N-terminal" evidence="12">
    <location>
        <begin position="17"/>
        <end position="379"/>
    </location>
</feature>
<comment type="subcellular location">
    <subcellularLocation>
        <location evidence="2">Cell membrane</location>
        <topology evidence="2">Lipid-anchor</topology>
        <topology evidence="2">GPI-anchor</topology>
    </subcellularLocation>
</comment>
<evidence type="ECO:0000256" key="7">
    <source>
        <dbReference type="ARBA" id="ARBA00023180"/>
    </source>
</evidence>
<feature type="chain" id="PRO_5013131193" evidence="10">
    <location>
        <begin position="25"/>
        <end position="509"/>
    </location>
</feature>
<keyword evidence="8" id="KW-0449">Lipoprotein</keyword>
<dbReference type="GO" id="GO:0005886">
    <property type="term" value="C:plasma membrane"/>
    <property type="evidence" value="ECO:0007669"/>
    <property type="project" value="UniProtKB-SubCell"/>
</dbReference>
<dbReference type="Gene3D" id="3.30.1680.40">
    <property type="match status" value="1"/>
</dbReference>
<evidence type="ECO:0000256" key="10">
    <source>
        <dbReference type="SAM" id="SignalP"/>
    </source>
</evidence>
<feature type="compositionally biased region" description="Low complexity" evidence="9">
    <location>
        <begin position="450"/>
        <end position="465"/>
    </location>
</feature>
<organism evidence="13">
    <name type="scientific">Trypanosoma brucei</name>
    <dbReference type="NCBI Taxonomy" id="5691"/>
    <lineage>
        <taxon>Eukaryota</taxon>
        <taxon>Discoba</taxon>
        <taxon>Euglenozoa</taxon>
        <taxon>Kinetoplastea</taxon>
        <taxon>Metakinetoplastina</taxon>
        <taxon>Trypanosomatida</taxon>
        <taxon>Trypanosomatidae</taxon>
        <taxon>Trypanosoma</taxon>
    </lineage>
</organism>
<evidence type="ECO:0000256" key="4">
    <source>
        <dbReference type="ARBA" id="ARBA00022622"/>
    </source>
</evidence>
<dbReference type="EMBL" id="KX700633">
    <property type="protein sequence ID" value="APD74589.1"/>
    <property type="molecule type" value="Genomic_DNA"/>
</dbReference>
<evidence type="ECO:0000256" key="3">
    <source>
        <dbReference type="ARBA" id="ARBA00022475"/>
    </source>
</evidence>
<sequence>MRLTTKTHIKFIFIVAALATTWNAAESTAGDGANAADFQVLCALVNLAQTDLSTAFPKKPIAESALDAIREIYISIADPDWLKMFPDKLPQETPSAKNVGCTKAEEETDCLANWTKWTTAKARAKTQGKDAKFPRLSDEVTKSPWGKQQAEYVAHLETEATRLYGQYKATEESAADPQNSGLRKQLDNALYGKGAASKDGQAPETRTTSASRNNDCKGTNVGKSLVGDLFCLCAVDNSLATALSCGFNTPGCAASGWSSCTGASATATWTTIKEQCGHYLKPKLTNSAISMALSAFLGRLERDATKDIESAIAVFLGQHSSGNCGDANAVRCVDYTDAFKGQAAAHKIAWFDAMLAADSELTALKAAQAAVEKTRQAIARATHQATLIYRSLSVPGATKLPNPQGAPITIVQPTAEKENKCKIKNKTADECPSKHCDYDKEKGECTPKPGTENTAAGTGAAGTTTEKCKGKPEKDCKSPDCKWEGTECKYSILLVNKKMALSMTASFAS</sequence>
<dbReference type="AlphaFoldDB" id="A0A1J0R9J5"/>
<keyword evidence="5 10" id="KW-0732">Signal</keyword>
<dbReference type="VEuPathDB" id="TriTrypDB:Tb427_000796700"/>
<evidence type="ECO:0000256" key="5">
    <source>
        <dbReference type="ARBA" id="ARBA00022729"/>
    </source>
</evidence>
<dbReference type="Pfam" id="PF10659">
    <property type="entry name" value="Trypan_glycop_C"/>
    <property type="match status" value="1"/>
</dbReference>
<feature type="region of interest" description="Disordered" evidence="9">
    <location>
        <begin position="193"/>
        <end position="214"/>
    </location>
</feature>
<keyword evidence="3" id="KW-1003">Cell membrane</keyword>
<evidence type="ECO:0000256" key="8">
    <source>
        <dbReference type="ARBA" id="ARBA00023288"/>
    </source>
</evidence>
<name>A0A1J0R9J5_9TRYP</name>
<evidence type="ECO:0000256" key="6">
    <source>
        <dbReference type="ARBA" id="ARBA00023136"/>
    </source>
</evidence>
<dbReference type="Pfam" id="PF13206">
    <property type="entry name" value="VSG_B"/>
    <property type="match status" value="1"/>
</dbReference>
<reference evidence="13" key="1">
    <citation type="submission" date="2016-08" db="EMBL/GenBank/DDBJ databases">
        <title>VSG repertoire of Trypanosoma brucei EATRO 1125.</title>
        <authorList>
            <person name="Cross G.A."/>
        </authorList>
    </citation>
    <scope>NUCLEOTIDE SEQUENCE</scope>
    <source>
        <strain evidence="13">EATRO 1125</strain>
    </source>
</reference>
<protein>
    <submittedName>
        <fullName evidence="13">Variant surface glycoprotein 1125.4054</fullName>
    </submittedName>
</protein>
<feature type="domain" description="Trypanosome variant surface glycoprotein C-terminal" evidence="11">
    <location>
        <begin position="421"/>
        <end position="509"/>
    </location>
</feature>
<evidence type="ECO:0000256" key="1">
    <source>
        <dbReference type="ARBA" id="ARBA00002523"/>
    </source>
</evidence>
<feature type="compositionally biased region" description="Basic and acidic residues" evidence="9">
    <location>
        <begin position="466"/>
        <end position="479"/>
    </location>
</feature>
<keyword evidence="6" id="KW-0472">Membrane</keyword>
<evidence type="ECO:0000256" key="2">
    <source>
        <dbReference type="ARBA" id="ARBA00004609"/>
    </source>
</evidence>